<dbReference type="EMBL" id="NIHS01000028">
    <property type="protein sequence ID" value="PLT71204.1"/>
    <property type="molecule type" value="Genomic_DNA"/>
</dbReference>
<dbReference type="AlphaFoldDB" id="A0A2N5PPX6"/>
<evidence type="ECO:0000313" key="4">
    <source>
        <dbReference type="EMBL" id="MCZ7692653.1"/>
    </source>
</evidence>
<proteinExistence type="predicted"/>
<dbReference type="Gene3D" id="3.30.2310.20">
    <property type="entry name" value="RelE-like"/>
    <property type="match status" value="1"/>
</dbReference>
<keyword evidence="1" id="KW-1277">Toxin-antitoxin system</keyword>
<dbReference type="RefSeq" id="WP_054337465.1">
    <property type="nucleotide sequence ID" value="NZ_BAABXV010000001.1"/>
</dbReference>
<dbReference type="Proteomes" id="UP001076974">
    <property type="component" value="Unassembled WGS sequence"/>
</dbReference>
<evidence type="ECO:0000313" key="9">
    <source>
        <dbReference type="Proteomes" id="UP000234891"/>
    </source>
</evidence>
<accession>A0A2N5PPX6</accession>
<dbReference type="Proteomes" id="UP000234891">
    <property type="component" value="Unassembled WGS sequence"/>
</dbReference>
<dbReference type="EMBL" id="JAPRAY010000021">
    <property type="protein sequence ID" value="MCZ0668684.1"/>
    <property type="molecule type" value="Genomic_DNA"/>
</dbReference>
<sequence length="107" mass="12888">MKFEVELAEKADRDLRNIFFYIAVDLSAPENAERQINRLWDAILSLDELPERYRRYEDEPWYSRGMRVLPIDNFVILYIPYLEEKVVRIVTVMYGGRDISEQLKKIE</sequence>
<evidence type="ECO:0000313" key="5">
    <source>
        <dbReference type="EMBL" id="PLT58037.1"/>
    </source>
</evidence>
<dbReference type="InterPro" id="IPR035093">
    <property type="entry name" value="RelE/ParE_toxin_dom_sf"/>
</dbReference>
<comment type="caution">
    <text evidence="6">The sequence shown here is derived from an EMBL/GenBank/DDBJ whole genome shotgun (WGS) entry which is preliminary data.</text>
</comment>
<evidence type="ECO:0000313" key="2">
    <source>
        <dbReference type="EMBL" id="MCZ0668684.1"/>
    </source>
</evidence>
<reference evidence="2" key="2">
    <citation type="submission" date="2022-11" db="EMBL/GenBank/DDBJ databases">
        <title>Temperate bacteriophages infecting mucin-degrading bacterium Ruminococcus gnavus from the human gut.</title>
        <authorList>
            <person name="Buttimer C."/>
        </authorList>
    </citation>
    <scope>NUCLEOTIDE SEQUENCE</scope>
    <source>
        <strain evidence="2">CCUG 49994</strain>
        <strain evidence="3">CCUG 52279</strain>
    </source>
</reference>
<dbReference type="Proteomes" id="UP000235093">
    <property type="component" value="Unassembled WGS sequence"/>
</dbReference>
<dbReference type="Proteomes" id="UP001148455">
    <property type="component" value="Unassembled WGS sequence"/>
</dbReference>
<reference evidence="4" key="3">
    <citation type="submission" date="2022-12" db="EMBL/GenBank/DDBJ databases">
        <title>Genome of R. gnavus strain RSHDN_123.</title>
        <authorList>
            <person name="Abdugheni R."/>
        </authorList>
    </citation>
    <scope>NUCLEOTIDE SEQUENCE</scope>
    <source>
        <strain evidence="4">RSHDN_123</strain>
    </source>
</reference>
<organism evidence="6 9">
    <name type="scientific">Mediterraneibacter gnavus</name>
    <name type="common">Ruminococcus gnavus</name>
    <dbReference type="NCBI Taxonomy" id="33038"/>
    <lineage>
        <taxon>Bacteria</taxon>
        <taxon>Bacillati</taxon>
        <taxon>Bacillota</taxon>
        <taxon>Clostridia</taxon>
        <taxon>Lachnospirales</taxon>
        <taxon>Lachnospiraceae</taxon>
        <taxon>Mediterraneibacter</taxon>
    </lineage>
</organism>
<reference evidence="8 9" key="1">
    <citation type="journal article" date="2017" name="Genome Med.">
        <title>A novel Ruminococcus gnavus clade enriched in inflammatory bowel disease patients.</title>
        <authorList>
            <person name="Hall A.B."/>
            <person name="Yassour M."/>
            <person name="Sauk J."/>
            <person name="Garner A."/>
            <person name="Jiang X."/>
            <person name="Arthur T."/>
            <person name="Lagoudas G.K."/>
            <person name="Vatanen T."/>
            <person name="Fornelos N."/>
            <person name="Wilson R."/>
            <person name="Bertha M."/>
            <person name="Cohen M."/>
            <person name="Garber J."/>
            <person name="Khalili H."/>
            <person name="Gevers D."/>
            <person name="Ananthakrishnan A.N."/>
            <person name="Kugathasan S."/>
            <person name="Lander E.S."/>
            <person name="Blainey P."/>
            <person name="Vlamakis H."/>
            <person name="Xavier R.J."/>
            <person name="Huttenhower C."/>
        </authorList>
    </citation>
    <scope>NUCLEOTIDE SEQUENCE [LARGE SCALE GENOMIC DNA]</scope>
    <source>
        <strain evidence="5 8">RJX1118</strain>
        <strain evidence="6 9">RJX1124</strain>
        <strain evidence="7 10">RJX1125</strain>
    </source>
</reference>
<evidence type="ECO:0000313" key="7">
    <source>
        <dbReference type="EMBL" id="PLT77656.1"/>
    </source>
</evidence>
<name>A0A2N5PPX6_MEDGN</name>
<evidence type="ECO:0000313" key="6">
    <source>
        <dbReference type="EMBL" id="PLT71204.1"/>
    </source>
</evidence>
<dbReference type="EMBL" id="JAPZED010000001">
    <property type="protein sequence ID" value="MCZ7692653.1"/>
    <property type="molecule type" value="Genomic_DNA"/>
</dbReference>
<evidence type="ECO:0000313" key="10">
    <source>
        <dbReference type="Proteomes" id="UP000235093"/>
    </source>
</evidence>
<dbReference type="Proteomes" id="UP001079535">
    <property type="component" value="Unassembled WGS sequence"/>
</dbReference>
<dbReference type="InterPro" id="IPR007712">
    <property type="entry name" value="RelE/ParE_toxin"/>
</dbReference>
<evidence type="ECO:0000313" key="3">
    <source>
        <dbReference type="EMBL" id="MCZ0688570.1"/>
    </source>
</evidence>
<dbReference type="EMBL" id="NIHM01000001">
    <property type="protein sequence ID" value="PLT58037.1"/>
    <property type="molecule type" value="Genomic_DNA"/>
</dbReference>
<evidence type="ECO:0000256" key="1">
    <source>
        <dbReference type="ARBA" id="ARBA00022649"/>
    </source>
</evidence>
<evidence type="ECO:0000313" key="8">
    <source>
        <dbReference type="Proteomes" id="UP000234849"/>
    </source>
</evidence>
<dbReference type="Proteomes" id="UP000234849">
    <property type="component" value="Unassembled WGS sequence"/>
</dbReference>
<gene>
    <name evidence="5" type="ORF">CDL18_00110</name>
    <name evidence="7" type="ORF">CDL23_00685</name>
    <name evidence="6" type="ORF">CDL26_13015</name>
    <name evidence="4" type="ORF">O8D18_01100</name>
    <name evidence="3" type="ORF">OZZ16_01325</name>
    <name evidence="2" type="ORF">OZZ17_14255</name>
</gene>
<protein>
    <submittedName>
        <fullName evidence="6">Addiction module toxin RelE</fullName>
    </submittedName>
    <submittedName>
        <fullName evidence="2">Type II toxin-antitoxin system RelE/ParE family toxin</fullName>
    </submittedName>
</protein>
<dbReference type="EMBL" id="JAPRBD010000001">
    <property type="protein sequence ID" value="MCZ0688570.1"/>
    <property type="molecule type" value="Genomic_DNA"/>
</dbReference>
<dbReference type="EMBL" id="NIHT01000001">
    <property type="protein sequence ID" value="PLT77656.1"/>
    <property type="molecule type" value="Genomic_DNA"/>
</dbReference>
<dbReference type="Pfam" id="PF05016">
    <property type="entry name" value="ParE_toxin"/>
    <property type="match status" value="1"/>
</dbReference>